<dbReference type="GO" id="GO:0016788">
    <property type="term" value="F:hydrolase activity, acting on ester bonds"/>
    <property type="evidence" value="ECO:0007669"/>
    <property type="project" value="InterPro"/>
</dbReference>
<dbReference type="PANTHER" id="PTHR45648:SF22">
    <property type="entry name" value="GDSL LIPASE_ACYLHYDROLASE FAMILY PROTEIN (AFU_ORTHOLOGUE AFUA_4G14700)"/>
    <property type="match status" value="1"/>
</dbReference>
<dbReference type="InterPro" id="IPR051058">
    <property type="entry name" value="GDSL_Est/Lipase"/>
</dbReference>
<feature type="signal peptide" evidence="2">
    <location>
        <begin position="1"/>
        <end position="27"/>
    </location>
</feature>
<sequence>MPIFSPARFIRLALVVLSLLLAGNALAGTAQGRIVVFGDSLSDPGNAFVLLHDVEVRPFELIPAAPYAIGGLHFTNGETWVEQLARALDLNGSGPALAVPGVHSNYAVGAARARTGAPFDLSAQVDLFLADFSGVVPADGVYVVFVGGNDLRDAIEALIVDPSGETTAGILEDAVSAVATNIERLHAAGARTFLVPNAPNLALVPAIRAQGVGAQLVAQMLSAAYNDMLAARLAALEAQLAGETLHRVDVYALLNQTVVAPSLFRLSEVKAPCITPDTFVEAICDRPDDYLFWDGIHPTRAGHAILARRARTVLLSP</sequence>
<accession>A0A1B4V1S7</accession>
<dbReference type="SUPFAM" id="SSF52266">
    <property type="entry name" value="SGNH hydrolase"/>
    <property type="match status" value="1"/>
</dbReference>
<evidence type="ECO:0000256" key="2">
    <source>
        <dbReference type="SAM" id="SignalP"/>
    </source>
</evidence>
<dbReference type="Pfam" id="PF00657">
    <property type="entry name" value="Lipase_GDSL"/>
    <property type="match status" value="1"/>
</dbReference>
<dbReference type="CDD" id="cd01846">
    <property type="entry name" value="fatty_acyltransferase_like"/>
    <property type="match status" value="1"/>
</dbReference>
<dbReference type="InterPro" id="IPR036514">
    <property type="entry name" value="SGNH_hydro_sf"/>
</dbReference>
<keyword evidence="1 3" id="KW-0378">Hydrolase</keyword>
<evidence type="ECO:0000313" key="3">
    <source>
        <dbReference type="EMBL" id="BAU47449.1"/>
    </source>
</evidence>
<evidence type="ECO:0000256" key="1">
    <source>
        <dbReference type="ARBA" id="ARBA00022801"/>
    </source>
</evidence>
<dbReference type="InterPro" id="IPR001087">
    <property type="entry name" value="GDSL"/>
</dbReference>
<dbReference type="PANTHER" id="PTHR45648">
    <property type="entry name" value="GDSL LIPASE/ACYLHYDROLASE FAMILY PROTEIN (AFU_ORTHOLOGUE AFUA_4G14700)"/>
    <property type="match status" value="1"/>
</dbReference>
<dbReference type="Proteomes" id="UP000218899">
    <property type="component" value="Chromosome"/>
</dbReference>
<keyword evidence="2" id="KW-0732">Signal</keyword>
<gene>
    <name evidence="3" type="ORF">SVA_0870</name>
</gene>
<reference evidence="3 4" key="1">
    <citation type="submission" date="2015-08" db="EMBL/GenBank/DDBJ databases">
        <title>Complete genome sequence of Sulfurifustis variabilis.</title>
        <authorList>
            <person name="Miura A."/>
            <person name="Kojima H."/>
            <person name="Fukui M."/>
        </authorList>
    </citation>
    <scope>NUCLEOTIDE SEQUENCE [LARGE SCALE GENOMIC DNA]</scope>
    <source>
        <strain evidence="4">skN76</strain>
    </source>
</reference>
<dbReference type="EMBL" id="AP014936">
    <property type="protein sequence ID" value="BAU47449.1"/>
    <property type="molecule type" value="Genomic_DNA"/>
</dbReference>
<dbReference type="Gene3D" id="3.40.50.1110">
    <property type="entry name" value="SGNH hydrolase"/>
    <property type="match status" value="1"/>
</dbReference>
<dbReference type="AlphaFoldDB" id="A0A1B4V1S7"/>
<evidence type="ECO:0000313" key="4">
    <source>
        <dbReference type="Proteomes" id="UP000218899"/>
    </source>
</evidence>
<proteinExistence type="predicted"/>
<organism evidence="3 4">
    <name type="scientific">Sulfurifustis variabilis</name>
    <dbReference type="NCBI Taxonomy" id="1675686"/>
    <lineage>
        <taxon>Bacteria</taxon>
        <taxon>Pseudomonadati</taxon>
        <taxon>Pseudomonadota</taxon>
        <taxon>Gammaproteobacteria</taxon>
        <taxon>Acidiferrobacterales</taxon>
        <taxon>Acidiferrobacteraceae</taxon>
        <taxon>Sulfurifustis</taxon>
    </lineage>
</organism>
<feature type="chain" id="PRO_5008571248" evidence="2">
    <location>
        <begin position="28"/>
        <end position="317"/>
    </location>
</feature>
<dbReference type="RefSeq" id="WP_096459263.1">
    <property type="nucleotide sequence ID" value="NZ_AP014936.1"/>
</dbReference>
<dbReference type="OrthoDB" id="5292073at2"/>
<keyword evidence="4" id="KW-1185">Reference proteome</keyword>
<dbReference type="KEGG" id="sva:SVA_0870"/>
<protein>
    <submittedName>
        <fullName evidence="3">Hydrolase GDSL</fullName>
    </submittedName>
</protein>
<name>A0A1B4V1S7_9GAMM</name>